<organism evidence="1 2">
    <name type="scientific">Roridomyces roridus</name>
    <dbReference type="NCBI Taxonomy" id="1738132"/>
    <lineage>
        <taxon>Eukaryota</taxon>
        <taxon>Fungi</taxon>
        <taxon>Dikarya</taxon>
        <taxon>Basidiomycota</taxon>
        <taxon>Agaricomycotina</taxon>
        <taxon>Agaricomycetes</taxon>
        <taxon>Agaricomycetidae</taxon>
        <taxon>Agaricales</taxon>
        <taxon>Marasmiineae</taxon>
        <taxon>Mycenaceae</taxon>
        <taxon>Roridomyces</taxon>
    </lineage>
</organism>
<dbReference type="AlphaFoldDB" id="A0AAD7C1E1"/>
<name>A0AAD7C1E1_9AGAR</name>
<evidence type="ECO:0000313" key="2">
    <source>
        <dbReference type="Proteomes" id="UP001221142"/>
    </source>
</evidence>
<dbReference type="EMBL" id="JARKIF010000006">
    <property type="protein sequence ID" value="KAJ7636423.1"/>
    <property type="molecule type" value="Genomic_DNA"/>
</dbReference>
<sequence>MTRNSAMSARLLRPELRKHLRRLQRAEIYGPDPALLASLASACSALTTLAIHHSGFGGGNWLASPCFPTVTLLEIFLPLDAVWMTKLSDVLPHLPSYFPRIVELRLHLSAFMPFPPSARNDQQYRELDTQLSDFISDPKVKVNIIVRCKPQTLIGTISPALLRGYFDGMLPRTRSGSRLAIFHTQTAPTCSEWDREDHSYGELPLDWVARAARVAVYGEELDGAGMLSI</sequence>
<accession>A0AAD7C1E1</accession>
<comment type="caution">
    <text evidence="1">The sequence shown here is derived from an EMBL/GenBank/DDBJ whole genome shotgun (WGS) entry which is preliminary data.</text>
</comment>
<proteinExistence type="predicted"/>
<keyword evidence="2" id="KW-1185">Reference proteome</keyword>
<evidence type="ECO:0000313" key="1">
    <source>
        <dbReference type="EMBL" id="KAJ7636423.1"/>
    </source>
</evidence>
<reference evidence="1" key="1">
    <citation type="submission" date="2023-03" db="EMBL/GenBank/DDBJ databases">
        <title>Massive genome expansion in bonnet fungi (Mycena s.s.) driven by repeated elements and novel gene families across ecological guilds.</title>
        <authorList>
            <consortium name="Lawrence Berkeley National Laboratory"/>
            <person name="Harder C.B."/>
            <person name="Miyauchi S."/>
            <person name="Viragh M."/>
            <person name="Kuo A."/>
            <person name="Thoen E."/>
            <person name="Andreopoulos B."/>
            <person name="Lu D."/>
            <person name="Skrede I."/>
            <person name="Drula E."/>
            <person name="Henrissat B."/>
            <person name="Morin E."/>
            <person name="Kohler A."/>
            <person name="Barry K."/>
            <person name="LaButti K."/>
            <person name="Morin E."/>
            <person name="Salamov A."/>
            <person name="Lipzen A."/>
            <person name="Mereny Z."/>
            <person name="Hegedus B."/>
            <person name="Baldrian P."/>
            <person name="Stursova M."/>
            <person name="Weitz H."/>
            <person name="Taylor A."/>
            <person name="Grigoriev I.V."/>
            <person name="Nagy L.G."/>
            <person name="Martin F."/>
            <person name="Kauserud H."/>
        </authorList>
    </citation>
    <scope>NUCLEOTIDE SEQUENCE</scope>
    <source>
        <strain evidence="1">9284</strain>
    </source>
</reference>
<protein>
    <submittedName>
        <fullName evidence="1">Uncharacterized protein</fullName>
    </submittedName>
</protein>
<dbReference type="Proteomes" id="UP001221142">
    <property type="component" value="Unassembled WGS sequence"/>
</dbReference>
<gene>
    <name evidence="1" type="ORF">FB45DRAFT_1001536</name>
</gene>